<evidence type="ECO:0000256" key="8">
    <source>
        <dbReference type="ARBA" id="ARBA00022989"/>
    </source>
</evidence>
<evidence type="ECO:0000259" key="12">
    <source>
        <dbReference type="PROSITE" id="PS50109"/>
    </source>
</evidence>
<keyword evidence="9" id="KW-0902">Two-component regulatory system</keyword>
<dbReference type="Pfam" id="PF02518">
    <property type="entry name" value="HATPase_c"/>
    <property type="match status" value="1"/>
</dbReference>
<dbReference type="PROSITE" id="PS50109">
    <property type="entry name" value="HIS_KIN"/>
    <property type="match status" value="1"/>
</dbReference>
<keyword evidence="7 14" id="KW-0418">Kinase</keyword>
<feature type="domain" description="HAMP" evidence="13">
    <location>
        <begin position="179"/>
        <end position="230"/>
    </location>
</feature>
<evidence type="ECO:0000256" key="5">
    <source>
        <dbReference type="ARBA" id="ARBA00022679"/>
    </source>
</evidence>
<feature type="transmembrane region" description="Helical" evidence="11">
    <location>
        <begin position="155"/>
        <end position="179"/>
    </location>
</feature>
<reference evidence="14" key="2">
    <citation type="journal article" date="2015" name="Genome Biol. Evol.">
        <title>Complete Genome Sequence and Transcriptomic Analysis of the Novel Pathogen Elizabethkingia anophelis in Response to Oxidative Stress.</title>
        <authorList>
            <person name="Li Y."/>
            <person name="Liu Y."/>
            <person name="Chew S.C."/>
            <person name="Tay M."/>
            <person name="Salido M.M."/>
            <person name="Teo J."/>
            <person name="Lauro F.M."/>
            <person name="Givskov M."/>
            <person name="Yang L."/>
        </authorList>
    </citation>
    <scope>NUCLEOTIDE SEQUENCE</scope>
    <source>
        <strain evidence="14">NUHP1</strain>
    </source>
</reference>
<gene>
    <name evidence="14" type="ORF">BD94_0299</name>
</gene>
<dbReference type="FunFam" id="1.10.287.130:FF:000001">
    <property type="entry name" value="Two-component sensor histidine kinase"/>
    <property type="match status" value="1"/>
</dbReference>
<evidence type="ECO:0000256" key="1">
    <source>
        <dbReference type="ARBA" id="ARBA00000085"/>
    </source>
</evidence>
<dbReference type="Pfam" id="PF00672">
    <property type="entry name" value="HAMP"/>
    <property type="match status" value="1"/>
</dbReference>
<evidence type="ECO:0000259" key="13">
    <source>
        <dbReference type="PROSITE" id="PS50885"/>
    </source>
</evidence>
<keyword evidence="8 11" id="KW-1133">Transmembrane helix</keyword>
<dbReference type="PANTHER" id="PTHR45436">
    <property type="entry name" value="SENSOR HISTIDINE KINASE YKOH"/>
    <property type="match status" value="1"/>
</dbReference>
<comment type="catalytic activity">
    <reaction evidence="1">
        <text>ATP + protein L-histidine = ADP + protein N-phospho-L-histidine.</text>
        <dbReference type="EC" id="2.7.13.3"/>
    </reaction>
</comment>
<dbReference type="eggNOG" id="COG2205">
    <property type="taxonomic scope" value="Bacteria"/>
</dbReference>
<dbReference type="PROSITE" id="PS50885">
    <property type="entry name" value="HAMP"/>
    <property type="match status" value="1"/>
</dbReference>
<dbReference type="Gene3D" id="6.10.340.10">
    <property type="match status" value="1"/>
</dbReference>
<dbReference type="InterPro" id="IPR036890">
    <property type="entry name" value="HATPase_C_sf"/>
</dbReference>
<dbReference type="SUPFAM" id="SSF158472">
    <property type="entry name" value="HAMP domain-like"/>
    <property type="match status" value="1"/>
</dbReference>
<dbReference type="SUPFAM" id="SSF55874">
    <property type="entry name" value="ATPase domain of HSP90 chaperone/DNA topoisomerase II/histidine kinase"/>
    <property type="match status" value="1"/>
</dbReference>
<evidence type="ECO:0000256" key="3">
    <source>
        <dbReference type="ARBA" id="ARBA00012438"/>
    </source>
</evidence>
<evidence type="ECO:0000256" key="7">
    <source>
        <dbReference type="ARBA" id="ARBA00022777"/>
    </source>
</evidence>
<dbReference type="InterPro" id="IPR036097">
    <property type="entry name" value="HisK_dim/P_sf"/>
</dbReference>
<dbReference type="GO" id="GO:0000155">
    <property type="term" value="F:phosphorelay sensor kinase activity"/>
    <property type="evidence" value="ECO:0007669"/>
    <property type="project" value="InterPro"/>
</dbReference>
<dbReference type="EC" id="2.7.13.3" evidence="3"/>
<protein>
    <recommendedName>
        <fullName evidence="3">histidine kinase</fullName>
        <ecNumber evidence="3">2.7.13.3</ecNumber>
    </recommendedName>
</protein>
<feature type="transmembrane region" description="Helical" evidence="11">
    <location>
        <begin position="7"/>
        <end position="30"/>
    </location>
</feature>
<evidence type="ECO:0000256" key="10">
    <source>
        <dbReference type="ARBA" id="ARBA00023136"/>
    </source>
</evidence>
<dbReference type="SMART" id="SM00387">
    <property type="entry name" value="HATPase_c"/>
    <property type="match status" value="1"/>
</dbReference>
<evidence type="ECO:0000256" key="6">
    <source>
        <dbReference type="ARBA" id="ARBA00022692"/>
    </source>
</evidence>
<evidence type="ECO:0000256" key="2">
    <source>
        <dbReference type="ARBA" id="ARBA00004370"/>
    </source>
</evidence>
<dbReference type="InterPro" id="IPR004358">
    <property type="entry name" value="Sig_transdc_His_kin-like_C"/>
</dbReference>
<dbReference type="CDD" id="cd06225">
    <property type="entry name" value="HAMP"/>
    <property type="match status" value="1"/>
</dbReference>
<dbReference type="STRING" id="1338011.BD94_0299"/>
<evidence type="ECO:0000256" key="9">
    <source>
        <dbReference type="ARBA" id="ARBA00023012"/>
    </source>
</evidence>
<organism evidence="14 15">
    <name type="scientific">Elizabethkingia anophelis NUHP1</name>
    <dbReference type="NCBI Taxonomy" id="1338011"/>
    <lineage>
        <taxon>Bacteria</taxon>
        <taxon>Pseudomonadati</taxon>
        <taxon>Bacteroidota</taxon>
        <taxon>Flavobacteriia</taxon>
        <taxon>Flavobacteriales</taxon>
        <taxon>Weeksellaceae</taxon>
        <taxon>Elizabethkingia</taxon>
    </lineage>
</organism>
<keyword evidence="6 11" id="KW-0812">Transmembrane</keyword>
<keyword evidence="5" id="KW-0808">Transferase</keyword>
<dbReference type="InterPro" id="IPR003661">
    <property type="entry name" value="HisK_dim/P_dom"/>
</dbReference>
<dbReference type="PRINTS" id="PR00344">
    <property type="entry name" value="BCTRLSENSOR"/>
</dbReference>
<dbReference type="GO" id="GO:0005886">
    <property type="term" value="C:plasma membrane"/>
    <property type="evidence" value="ECO:0007669"/>
    <property type="project" value="TreeGrafter"/>
</dbReference>
<keyword evidence="4" id="KW-0597">Phosphoprotein</keyword>
<dbReference type="EMBL" id="CP007547">
    <property type="protein sequence ID" value="AIL44074.1"/>
    <property type="molecule type" value="Genomic_DNA"/>
</dbReference>
<feature type="domain" description="Histidine kinase" evidence="12">
    <location>
        <begin position="238"/>
        <end position="451"/>
    </location>
</feature>
<dbReference type="SUPFAM" id="SSF47384">
    <property type="entry name" value="Homodimeric domain of signal transducing histidine kinase"/>
    <property type="match status" value="1"/>
</dbReference>
<comment type="subcellular location">
    <subcellularLocation>
        <location evidence="2">Membrane</location>
    </subcellularLocation>
</comment>
<evidence type="ECO:0000313" key="15">
    <source>
        <dbReference type="Proteomes" id="UP000028933"/>
    </source>
</evidence>
<reference evidence="14" key="1">
    <citation type="journal article" date="2013" name="Lancet">
        <title>First case of E anophelis outbreak in an intensive-care unit.</title>
        <authorList>
            <person name="Teo J."/>
            <person name="Tan S.Y."/>
            <person name="Tay M."/>
            <person name="Ding Y."/>
            <person name="Kjelleberg S."/>
            <person name="Givskov M."/>
            <person name="Lin R.T."/>
            <person name="Yang L."/>
        </authorList>
    </citation>
    <scope>NUCLEOTIDE SEQUENCE [LARGE SCALE GENOMIC DNA]</scope>
    <source>
        <strain evidence="14">NUHP1</strain>
    </source>
</reference>
<evidence type="ECO:0000313" key="14">
    <source>
        <dbReference type="EMBL" id="AIL44074.1"/>
    </source>
</evidence>
<dbReference type="HOGENOM" id="CLU_000445_89_6_10"/>
<evidence type="ECO:0000256" key="11">
    <source>
        <dbReference type="SAM" id="Phobius"/>
    </source>
</evidence>
<dbReference type="AlphaFoldDB" id="A0A077ED50"/>
<dbReference type="Pfam" id="PF00512">
    <property type="entry name" value="HisKA"/>
    <property type="match status" value="1"/>
</dbReference>
<dbReference type="Gene3D" id="3.30.565.10">
    <property type="entry name" value="Histidine kinase-like ATPase, C-terminal domain"/>
    <property type="match status" value="1"/>
</dbReference>
<name>A0A077ED50_9FLAO</name>
<dbReference type="SMART" id="SM00304">
    <property type="entry name" value="HAMP"/>
    <property type="match status" value="1"/>
</dbReference>
<dbReference type="CDD" id="cd00075">
    <property type="entry name" value="HATPase"/>
    <property type="match status" value="1"/>
</dbReference>
<dbReference type="InterPro" id="IPR050428">
    <property type="entry name" value="TCS_sensor_his_kinase"/>
</dbReference>
<keyword evidence="10 11" id="KW-0472">Membrane</keyword>
<dbReference type="SMART" id="SM00388">
    <property type="entry name" value="HisKA"/>
    <property type="match status" value="1"/>
</dbReference>
<proteinExistence type="predicted"/>
<dbReference type="PANTHER" id="PTHR45436:SF5">
    <property type="entry name" value="SENSOR HISTIDINE KINASE TRCS"/>
    <property type="match status" value="1"/>
</dbReference>
<accession>A0A077ED50</accession>
<dbReference type="InterPro" id="IPR003660">
    <property type="entry name" value="HAMP_dom"/>
</dbReference>
<dbReference type="CDD" id="cd00082">
    <property type="entry name" value="HisKA"/>
    <property type="match status" value="1"/>
</dbReference>
<dbReference type="InterPro" id="IPR003594">
    <property type="entry name" value="HATPase_dom"/>
</dbReference>
<dbReference type="InterPro" id="IPR005467">
    <property type="entry name" value="His_kinase_dom"/>
</dbReference>
<dbReference type="KEGG" id="eao:BD94_0299"/>
<sequence>MKLQRRLSLIFTGLFAVLLIAVLTSVYFIVAQDWQNNFRKQLEDRAYTVGHNYLAQDNFSKVEFDEVLRKLPRTLPKEKIRIYDTSFNPVFIKENTTTWDGKILQQVAQKKNLFYKNDHKYVVGIYYVDNSGDYIVMAEAENASGDKSLQELRNVMIISLVIALGICIVLGEWFSYLCLKPIKRINHRMEKIQASSLDYRIPVEKGSKNEITVLSSTINDLLQRLQNSFESQQSFVSNASHELKTPIASLLGNAEISLRKDRETEEYKEILEGVHRDATRMDSIVSDLLMLSQLEHSSYPLYKMALEEFIWKVTDQYMEDTSGTRLNIEIENPDKFQTTFININSGLMEIAISNLISNAYKFSQKEVEMRIRINKDAVLISVIDQGIGIAPQDIEKITRPFYRSQNAYGIKGFGLGLSLSSKIIEQNKSRLSFQSVLGIGTTSIVEIPVVHNE</sequence>
<dbReference type="Gene3D" id="1.10.287.130">
    <property type="match status" value="1"/>
</dbReference>
<evidence type="ECO:0000256" key="4">
    <source>
        <dbReference type="ARBA" id="ARBA00022553"/>
    </source>
</evidence>
<dbReference type="Proteomes" id="UP000028933">
    <property type="component" value="Chromosome"/>
</dbReference>
<dbReference type="RefSeq" id="WP_024564766.1">
    <property type="nucleotide sequence ID" value="NZ_CP007547.1"/>
</dbReference>